<dbReference type="Pfam" id="PF04542">
    <property type="entry name" value="Sigma70_r2"/>
    <property type="match status" value="1"/>
</dbReference>
<keyword evidence="4" id="KW-0804">Transcription</keyword>
<evidence type="ECO:0000256" key="1">
    <source>
        <dbReference type="ARBA" id="ARBA00010641"/>
    </source>
</evidence>
<evidence type="ECO:0000256" key="2">
    <source>
        <dbReference type="ARBA" id="ARBA00023015"/>
    </source>
</evidence>
<sequence length="199" mass="22070">MRTDFPDEGQLVASLVAGDRKAFEMLYRRLNAPMVRMCMGLIRNRATAEEVVQDTWVAVLRSIGGFEGRSSLSGWIFAILVNKARTRAQRDGRTISFDGDGDDDSLSAAFDGRGRWKNMPDLWDEMTAERIIAGRSVMEHVNAAIDALPAAQRSVLILRSQQGMEATEVARVLEISEGNVRVLLHRARLAVRKALDALA</sequence>
<evidence type="ECO:0000259" key="5">
    <source>
        <dbReference type="Pfam" id="PF04542"/>
    </source>
</evidence>
<dbReference type="Gene3D" id="1.10.1740.10">
    <property type="match status" value="1"/>
</dbReference>
<evidence type="ECO:0000256" key="4">
    <source>
        <dbReference type="ARBA" id="ARBA00023163"/>
    </source>
</evidence>
<dbReference type="InterPro" id="IPR039425">
    <property type="entry name" value="RNA_pol_sigma-70-like"/>
</dbReference>
<dbReference type="PANTHER" id="PTHR43133">
    <property type="entry name" value="RNA POLYMERASE ECF-TYPE SIGMA FACTO"/>
    <property type="match status" value="1"/>
</dbReference>
<protein>
    <submittedName>
        <fullName evidence="7">Sigma-70 family RNA polymerase sigma factor</fullName>
    </submittedName>
</protein>
<dbReference type="InterPro" id="IPR013324">
    <property type="entry name" value="RNA_pol_sigma_r3/r4-like"/>
</dbReference>
<dbReference type="InterPro" id="IPR014284">
    <property type="entry name" value="RNA_pol_sigma-70_dom"/>
</dbReference>
<organism evidence="7 8">
    <name type="scientific">Albidovulum sediminis</name>
    <dbReference type="NCBI Taxonomy" id="3066345"/>
    <lineage>
        <taxon>Bacteria</taxon>
        <taxon>Pseudomonadati</taxon>
        <taxon>Pseudomonadota</taxon>
        <taxon>Alphaproteobacteria</taxon>
        <taxon>Rhodobacterales</taxon>
        <taxon>Paracoccaceae</taxon>
        <taxon>Albidovulum</taxon>
    </lineage>
</organism>
<dbReference type="Pfam" id="PF08281">
    <property type="entry name" value="Sigma70_r4_2"/>
    <property type="match status" value="1"/>
</dbReference>
<dbReference type="SUPFAM" id="SSF88946">
    <property type="entry name" value="Sigma2 domain of RNA polymerase sigma factors"/>
    <property type="match status" value="1"/>
</dbReference>
<evidence type="ECO:0000313" key="8">
    <source>
        <dbReference type="Proteomes" id="UP001205601"/>
    </source>
</evidence>
<dbReference type="CDD" id="cd06171">
    <property type="entry name" value="Sigma70_r4"/>
    <property type="match status" value="1"/>
</dbReference>
<reference evidence="8" key="1">
    <citation type="submission" date="2023-07" db="EMBL/GenBank/DDBJ databases">
        <title>Defluviimonas sediminis sp. nov., isolated from mangrove sediment.</title>
        <authorList>
            <person name="Liu L."/>
            <person name="Li J."/>
            <person name="Huang Y."/>
            <person name="Pan J."/>
            <person name="Li M."/>
        </authorList>
    </citation>
    <scope>NUCLEOTIDE SEQUENCE [LARGE SCALE GENOMIC DNA]</scope>
    <source>
        <strain evidence="8">FT324</strain>
    </source>
</reference>
<dbReference type="InterPro" id="IPR013325">
    <property type="entry name" value="RNA_pol_sigma_r2"/>
</dbReference>
<evidence type="ECO:0000256" key="3">
    <source>
        <dbReference type="ARBA" id="ARBA00023082"/>
    </source>
</evidence>
<comment type="caution">
    <text evidence="7">The sequence shown here is derived from an EMBL/GenBank/DDBJ whole genome shotgun (WGS) entry which is preliminary data.</text>
</comment>
<accession>A0ABT2NQG7</accession>
<evidence type="ECO:0000313" key="7">
    <source>
        <dbReference type="EMBL" id="MCT8331146.1"/>
    </source>
</evidence>
<feature type="domain" description="RNA polymerase sigma-70 region 2" evidence="5">
    <location>
        <begin position="26"/>
        <end position="93"/>
    </location>
</feature>
<evidence type="ECO:0000259" key="6">
    <source>
        <dbReference type="Pfam" id="PF08281"/>
    </source>
</evidence>
<dbReference type="NCBIfam" id="TIGR02937">
    <property type="entry name" value="sigma70-ECF"/>
    <property type="match status" value="1"/>
</dbReference>
<proteinExistence type="inferred from homology"/>
<dbReference type="InterPro" id="IPR013249">
    <property type="entry name" value="RNA_pol_sigma70_r4_t2"/>
</dbReference>
<dbReference type="Proteomes" id="UP001205601">
    <property type="component" value="Unassembled WGS sequence"/>
</dbReference>
<feature type="domain" description="RNA polymerase sigma factor 70 region 4 type 2" evidence="6">
    <location>
        <begin position="143"/>
        <end position="190"/>
    </location>
</feature>
<dbReference type="RefSeq" id="WP_261497029.1">
    <property type="nucleotide sequence ID" value="NZ_JAOCQF010000003.1"/>
</dbReference>
<dbReference type="Gene3D" id="1.10.10.10">
    <property type="entry name" value="Winged helix-like DNA-binding domain superfamily/Winged helix DNA-binding domain"/>
    <property type="match status" value="1"/>
</dbReference>
<name>A0ABT2NQG7_9RHOB</name>
<keyword evidence="3" id="KW-0731">Sigma factor</keyword>
<keyword evidence="8" id="KW-1185">Reference proteome</keyword>
<dbReference type="InterPro" id="IPR036388">
    <property type="entry name" value="WH-like_DNA-bd_sf"/>
</dbReference>
<dbReference type="InterPro" id="IPR007627">
    <property type="entry name" value="RNA_pol_sigma70_r2"/>
</dbReference>
<dbReference type="PANTHER" id="PTHR43133:SF53">
    <property type="entry name" value="ECF RNA POLYMERASE SIGMA-E FACTOR"/>
    <property type="match status" value="1"/>
</dbReference>
<comment type="similarity">
    <text evidence="1">Belongs to the sigma-70 factor family. ECF subfamily.</text>
</comment>
<gene>
    <name evidence="7" type="ORF">N5I32_16625</name>
</gene>
<keyword evidence="2" id="KW-0805">Transcription regulation</keyword>
<dbReference type="EMBL" id="JAOCQF010000003">
    <property type="protein sequence ID" value="MCT8331146.1"/>
    <property type="molecule type" value="Genomic_DNA"/>
</dbReference>
<dbReference type="SUPFAM" id="SSF88659">
    <property type="entry name" value="Sigma3 and sigma4 domains of RNA polymerase sigma factors"/>
    <property type="match status" value="1"/>
</dbReference>